<keyword evidence="2" id="KW-1185">Reference proteome</keyword>
<sequence length="146" mass="16425">MENAIVYKTKNCGGRLICPQTRDEERVLPQSGLDRCGSKTNRLQTIIALPQNILLLRVPKRKEGGGIEITSANHSISNGIGEDIRPMDLIRIVECHLSAFEQSYFHSKEEFRCKSKTLSPFLETEGNATSTHNRLAIFLLWLTALN</sequence>
<comment type="caution">
    <text evidence="1">The sequence shown here is derived from an EMBL/GenBank/DDBJ whole genome shotgun (WGS) entry which is preliminary data.</text>
</comment>
<reference evidence="1 2" key="1">
    <citation type="submission" date="2021-06" db="EMBL/GenBank/DDBJ databases">
        <title>Caerostris darwini draft genome.</title>
        <authorList>
            <person name="Kono N."/>
            <person name="Arakawa K."/>
        </authorList>
    </citation>
    <scope>NUCLEOTIDE SEQUENCE [LARGE SCALE GENOMIC DNA]</scope>
</reference>
<dbReference type="AlphaFoldDB" id="A0AAV4SG78"/>
<dbReference type="EMBL" id="BPLQ01007676">
    <property type="protein sequence ID" value="GIY31520.1"/>
    <property type="molecule type" value="Genomic_DNA"/>
</dbReference>
<evidence type="ECO:0000313" key="1">
    <source>
        <dbReference type="EMBL" id="GIY31520.1"/>
    </source>
</evidence>
<evidence type="ECO:0000313" key="2">
    <source>
        <dbReference type="Proteomes" id="UP001054837"/>
    </source>
</evidence>
<dbReference type="Proteomes" id="UP001054837">
    <property type="component" value="Unassembled WGS sequence"/>
</dbReference>
<proteinExistence type="predicted"/>
<gene>
    <name evidence="1" type="ORF">CDAR_78421</name>
</gene>
<accession>A0AAV4SG78</accession>
<protein>
    <submittedName>
        <fullName evidence="1">Uncharacterized protein</fullName>
    </submittedName>
</protein>
<name>A0AAV4SG78_9ARAC</name>
<organism evidence="1 2">
    <name type="scientific">Caerostris darwini</name>
    <dbReference type="NCBI Taxonomy" id="1538125"/>
    <lineage>
        <taxon>Eukaryota</taxon>
        <taxon>Metazoa</taxon>
        <taxon>Ecdysozoa</taxon>
        <taxon>Arthropoda</taxon>
        <taxon>Chelicerata</taxon>
        <taxon>Arachnida</taxon>
        <taxon>Araneae</taxon>
        <taxon>Araneomorphae</taxon>
        <taxon>Entelegynae</taxon>
        <taxon>Araneoidea</taxon>
        <taxon>Araneidae</taxon>
        <taxon>Caerostris</taxon>
    </lineage>
</organism>